<keyword evidence="8" id="KW-1185">Reference proteome</keyword>
<dbReference type="Gene3D" id="3.40.50.1820">
    <property type="entry name" value="alpha/beta hydrolase"/>
    <property type="match status" value="1"/>
</dbReference>
<dbReference type="PANTHER" id="PTHR11757">
    <property type="entry name" value="PROTEASE FAMILY S9A OLIGOPEPTIDASE"/>
    <property type="match status" value="1"/>
</dbReference>
<gene>
    <name evidence="7" type="ORF">ICL07_18880</name>
</gene>
<dbReference type="InterPro" id="IPR023302">
    <property type="entry name" value="Pept_S9A_N"/>
</dbReference>
<sequence>MKKVSLLLLAGIVFMSCHEKKKNMNNQENLQPPVAEKIPKELTMHGDTRIDNYYWMNDREDPKVLSWLKAENAYLDTVMAPEKELRTKLFEEMKGRIKETDMTVPYLKNGYYYYVRYEKGKEYPIYCRKKGSLEAEEEVILNVNELAAGHAYCQVAGLSVSPDTKLLAYGIDTVSRRRYTIHIKNLETGALLPDVVMETTGSSCWANDNKTIFYSRKDTVTLRADRIMRYTLGSSAEKEVYHEKDETFSLNVQKTKSGKYIVIHSGSTLSSESRILDASKPDGAFTVFQPRTKDMLYDIDHKNDKFYIVTNWNALNFRLMETPLNQTGRDHWKEVIPHRSDVLLSGIELFKDFMVLEERKNGLTQIRVVDDKTHADKYLAFAEPAYDAYVGANPEMDSKELRYHYTSMITPNSVYDYNMETGKQELKRQQEVLGGYDPKNYATERLMATATDGTKIPVSIVYKKDFHKNGKGPLLLYGYGSYGHSLDAAFSSNRISLLDRGFAFAIAHIRGGQEMGRQWYEDGKMFKKKNTFTDFIDCASYLVKENYTSPGQLYAMGGSAGGLLMGAVINMRPDLFHGVVAQVPFVDVVTTMLDESIPLTTGEFDEWGNPKNKDSYDYMKSYSPYDNVVAKAYPNLLVTTGLHDSQVQYWEPAKWVAKLRELKTDHNLLLLHTDMETGHGGASGRFEALKEVALEYAFLLKLAK</sequence>
<keyword evidence="4" id="KW-0720">Serine protease</keyword>
<dbReference type="InterPro" id="IPR001375">
    <property type="entry name" value="Peptidase_S9_cat"/>
</dbReference>
<accession>A0ABR7TS90</accession>
<feature type="domain" description="Peptidase S9A N-terminal" evidence="6">
    <location>
        <begin position="34"/>
        <end position="429"/>
    </location>
</feature>
<evidence type="ECO:0000313" key="8">
    <source>
        <dbReference type="Proteomes" id="UP000659124"/>
    </source>
</evidence>
<dbReference type="InterPro" id="IPR002470">
    <property type="entry name" value="Peptidase_S9A"/>
</dbReference>
<dbReference type="SUPFAM" id="SSF53474">
    <property type="entry name" value="alpha/beta-Hydrolases"/>
    <property type="match status" value="1"/>
</dbReference>
<dbReference type="PRINTS" id="PR00862">
    <property type="entry name" value="PROLIGOPTASE"/>
</dbReference>
<dbReference type="PANTHER" id="PTHR11757:SF19">
    <property type="entry name" value="PROLYL ENDOPEPTIDASE-LIKE"/>
    <property type="match status" value="1"/>
</dbReference>
<evidence type="ECO:0000256" key="1">
    <source>
        <dbReference type="ARBA" id="ARBA00005228"/>
    </source>
</evidence>
<dbReference type="Gene3D" id="2.130.10.120">
    <property type="entry name" value="Prolyl oligopeptidase, N-terminal domain"/>
    <property type="match status" value="1"/>
</dbReference>
<evidence type="ECO:0000256" key="2">
    <source>
        <dbReference type="ARBA" id="ARBA00022670"/>
    </source>
</evidence>
<evidence type="ECO:0000256" key="3">
    <source>
        <dbReference type="ARBA" id="ARBA00022801"/>
    </source>
</evidence>
<dbReference type="SUPFAM" id="SSF50993">
    <property type="entry name" value="Peptidase/esterase 'gauge' domain"/>
    <property type="match status" value="1"/>
</dbReference>
<dbReference type="Pfam" id="PF00326">
    <property type="entry name" value="Peptidase_S9"/>
    <property type="match status" value="1"/>
</dbReference>
<feature type="domain" description="Peptidase S9 prolyl oligopeptidase catalytic" evidence="5">
    <location>
        <begin position="490"/>
        <end position="702"/>
    </location>
</feature>
<dbReference type="EMBL" id="JACVFC010000002">
    <property type="protein sequence ID" value="MBC9932457.1"/>
    <property type="molecule type" value="Genomic_DNA"/>
</dbReference>
<keyword evidence="2" id="KW-0645">Protease</keyword>
<evidence type="ECO:0000313" key="7">
    <source>
        <dbReference type="EMBL" id="MBC9932457.1"/>
    </source>
</evidence>
<reference evidence="7 8" key="1">
    <citation type="submission" date="2020-09" db="EMBL/GenBank/DDBJ databases">
        <title>Genome sequences of type strains of Chitinophaga qingshengii and Chitinophaga varians.</title>
        <authorList>
            <person name="Kittiwongwattana C."/>
        </authorList>
    </citation>
    <scope>NUCLEOTIDE SEQUENCE [LARGE SCALE GENOMIC DNA]</scope>
    <source>
        <strain evidence="7 8">JCM 30026</strain>
    </source>
</reference>
<dbReference type="PROSITE" id="PS51257">
    <property type="entry name" value="PROKAR_LIPOPROTEIN"/>
    <property type="match status" value="1"/>
</dbReference>
<name>A0ABR7TS90_9BACT</name>
<dbReference type="InterPro" id="IPR029058">
    <property type="entry name" value="AB_hydrolase_fold"/>
</dbReference>
<dbReference type="Pfam" id="PF02897">
    <property type="entry name" value="Peptidase_S9_N"/>
    <property type="match status" value="1"/>
</dbReference>
<keyword evidence="3" id="KW-0378">Hydrolase</keyword>
<proteinExistence type="inferred from homology"/>
<evidence type="ECO:0000259" key="5">
    <source>
        <dbReference type="Pfam" id="PF00326"/>
    </source>
</evidence>
<comment type="similarity">
    <text evidence="1">Belongs to the peptidase S9A family.</text>
</comment>
<organism evidence="7 8">
    <name type="scientific">Chitinophaga qingshengii</name>
    <dbReference type="NCBI Taxonomy" id="1569794"/>
    <lineage>
        <taxon>Bacteria</taxon>
        <taxon>Pseudomonadati</taxon>
        <taxon>Bacteroidota</taxon>
        <taxon>Chitinophagia</taxon>
        <taxon>Chitinophagales</taxon>
        <taxon>Chitinophagaceae</taxon>
        <taxon>Chitinophaga</taxon>
    </lineage>
</organism>
<dbReference type="InterPro" id="IPR051543">
    <property type="entry name" value="Serine_Peptidase_S9A"/>
</dbReference>
<evidence type="ECO:0000256" key="4">
    <source>
        <dbReference type="ARBA" id="ARBA00022825"/>
    </source>
</evidence>
<dbReference type="Proteomes" id="UP000659124">
    <property type="component" value="Unassembled WGS sequence"/>
</dbReference>
<protein>
    <submittedName>
        <fullName evidence="7">S9 family peptidase</fullName>
    </submittedName>
</protein>
<comment type="caution">
    <text evidence="7">The sequence shown here is derived from an EMBL/GenBank/DDBJ whole genome shotgun (WGS) entry which is preliminary data.</text>
</comment>
<evidence type="ECO:0000259" key="6">
    <source>
        <dbReference type="Pfam" id="PF02897"/>
    </source>
</evidence>